<dbReference type="InParanoid" id="W2RTM3"/>
<dbReference type="OrthoDB" id="671439at2759"/>
<proteinExistence type="predicted"/>
<dbReference type="SUPFAM" id="SSF52266">
    <property type="entry name" value="SGNH hydrolase"/>
    <property type="match status" value="1"/>
</dbReference>
<dbReference type="eggNOG" id="KOG3035">
    <property type="taxonomic scope" value="Eukaryota"/>
</dbReference>
<keyword evidence="3" id="KW-1185">Reference proteome</keyword>
<protein>
    <recommendedName>
        <fullName evidence="1">SGNH hydrolase-type esterase domain-containing protein</fullName>
    </recommendedName>
</protein>
<dbReference type="PANTHER" id="PTHR14209">
    <property type="entry name" value="ISOAMYL ACETATE-HYDROLYZING ESTERASE 1"/>
    <property type="match status" value="1"/>
</dbReference>
<dbReference type="Pfam" id="PF13472">
    <property type="entry name" value="Lipase_GDSL_2"/>
    <property type="match status" value="1"/>
</dbReference>
<dbReference type="InterPro" id="IPR013830">
    <property type="entry name" value="SGNH_hydro"/>
</dbReference>
<sequence>MTTIPHPHASPSTQQQQQPYPQLILFGDSITQGAHSTLIPRLSELYLRRADIINRGFSGYNTIQAIPLLPLLFPPSGPSHPRNPSQPRVALLTVFFGANDAVLPGNAQHVSLSQYATLLHRIVTDPAIQQHDTKVLLLTPPPVDEHQSALPLQRTAANTKLYADACAAVAHDLRLPLVDVWSTFMRQAGWDPSDSGPLVGSREAEPSTVLRELLSDGLHLTEKGYAAVFEELWRVVREEVPEMLPERLPMVVPEWKEVMGVED</sequence>
<dbReference type="HOGENOM" id="CLU_051989_0_0_1"/>
<dbReference type="CDD" id="cd01838">
    <property type="entry name" value="Isoamyl_acetate_hydrolase_like"/>
    <property type="match status" value="1"/>
</dbReference>
<feature type="domain" description="SGNH hydrolase-type esterase" evidence="1">
    <location>
        <begin position="25"/>
        <end position="227"/>
    </location>
</feature>
<dbReference type="InterPro" id="IPR045136">
    <property type="entry name" value="Iah1-like"/>
</dbReference>
<dbReference type="VEuPathDB" id="FungiDB:HMPREF1541_06077"/>
<evidence type="ECO:0000259" key="1">
    <source>
        <dbReference type="Pfam" id="PF13472"/>
    </source>
</evidence>
<dbReference type="Proteomes" id="UP000030752">
    <property type="component" value="Unassembled WGS sequence"/>
</dbReference>
<dbReference type="Gene3D" id="3.40.50.1110">
    <property type="entry name" value="SGNH hydrolase"/>
    <property type="match status" value="1"/>
</dbReference>
<evidence type="ECO:0000313" key="2">
    <source>
        <dbReference type="EMBL" id="ETN39851.1"/>
    </source>
</evidence>
<evidence type="ECO:0000313" key="3">
    <source>
        <dbReference type="Proteomes" id="UP000030752"/>
    </source>
</evidence>
<dbReference type="STRING" id="1220924.W2RTM3"/>
<reference evidence="2 3" key="1">
    <citation type="submission" date="2013-03" db="EMBL/GenBank/DDBJ databases">
        <title>The Genome Sequence of Phialophora europaea CBS 101466.</title>
        <authorList>
            <consortium name="The Broad Institute Genomics Platform"/>
            <person name="Cuomo C."/>
            <person name="de Hoog S."/>
            <person name="Gorbushina A."/>
            <person name="Walker B."/>
            <person name="Young S.K."/>
            <person name="Zeng Q."/>
            <person name="Gargeya S."/>
            <person name="Fitzgerald M."/>
            <person name="Haas B."/>
            <person name="Abouelleil A."/>
            <person name="Allen A.W."/>
            <person name="Alvarado L."/>
            <person name="Arachchi H.M."/>
            <person name="Berlin A.M."/>
            <person name="Chapman S.B."/>
            <person name="Gainer-Dewar J."/>
            <person name="Goldberg J."/>
            <person name="Griggs A."/>
            <person name="Gujja S."/>
            <person name="Hansen M."/>
            <person name="Howarth C."/>
            <person name="Imamovic A."/>
            <person name="Ireland A."/>
            <person name="Larimer J."/>
            <person name="McCowan C."/>
            <person name="Murphy C."/>
            <person name="Pearson M."/>
            <person name="Poon T.W."/>
            <person name="Priest M."/>
            <person name="Roberts A."/>
            <person name="Saif S."/>
            <person name="Shea T."/>
            <person name="Sisk P."/>
            <person name="Sykes S."/>
            <person name="Wortman J."/>
            <person name="Nusbaum C."/>
            <person name="Birren B."/>
        </authorList>
    </citation>
    <scope>NUCLEOTIDE SEQUENCE [LARGE SCALE GENOMIC DNA]</scope>
    <source>
        <strain evidence="2 3">CBS 101466</strain>
    </source>
</reference>
<dbReference type="FunCoup" id="W2RTM3">
    <property type="interactions" value="228"/>
</dbReference>
<dbReference type="AlphaFoldDB" id="W2RTM3"/>
<dbReference type="GeneID" id="19973416"/>
<dbReference type="InterPro" id="IPR036514">
    <property type="entry name" value="SGNH_hydro_sf"/>
</dbReference>
<dbReference type="EMBL" id="KB822721">
    <property type="protein sequence ID" value="ETN39851.1"/>
    <property type="molecule type" value="Genomic_DNA"/>
</dbReference>
<gene>
    <name evidence="2" type="ORF">HMPREF1541_06077</name>
</gene>
<dbReference type="PANTHER" id="PTHR14209:SF19">
    <property type="entry name" value="ISOAMYL ACETATE-HYDROLYZING ESTERASE 1 HOMOLOG"/>
    <property type="match status" value="1"/>
</dbReference>
<dbReference type="RefSeq" id="XP_008718636.1">
    <property type="nucleotide sequence ID" value="XM_008720414.1"/>
</dbReference>
<name>W2RTM3_CYPE1</name>
<organism evidence="2 3">
    <name type="scientific">Cyphellophora europaea (strain CBS 101466)</name>
    <name type="common">Phialophora europaea</name>
    <dbReference type="NCBI Taxonomy" id="1220924"/>
    <lineage>
        <taxon>Eukaryota</taxon>
        <taxon>Fungi</taxon>
        <taxon>Dikarya</taxon>
        <taxon>Ascomycota</taxon>
        <taxon>Pezizomycotina</taxon>
        <taxon>Eurotiomycetes</taxon>
        <taxon>Chaetothyriomycetidae</taxon>
        <taxon>Chaetothyriales</taxon>
        <taxon>Cyphellophoraceae</taxon>
        <taxon>Cyphellophora</taxon>
    </lineage>
</organism>
<accession>W2RTM3</accession>